<name>A0A367L5K3_9HYPO</name>
<keyword evidence="2" id="KW-0812">Transmembrane</keyword>
<feature type="compositionally biased region" description="Basic residues" evidence="1">
    <location>
        <begin position="163"/>
        <end position="173"/>
    </location>
</feature>
<evidence type="ECO:0000313" key="3">
    <source>
        <dbReference type="EMBL" id="RCI09697.1"/>
    </source>
</evidence>
<comment type="caution">
    <text evidence="3">The sequence shown here is derived from an EMBL/GenBank/DDBJ whole genome shotgun (WGS) entry which is preliminary data.</text>
</comment>
<sequence length="182" mass="20115">MFNAANTMNKSPRLPPLPSSPFPCPALPCPALPLSIPIDGRTLGIPFLLRRRATCLSSSLFLPSSLGLVFFIPSLQLREQKKKKTPMPHHPFPSSSPLLPEGALGSGTSRRKEAGGGKCKDNPVHREGRDVNQDPRVEGEREQRRHDDNGWIETNNVVAIEKKKTRDRKKKGGGIHDSIMTR</sequence>
<protein>
    <submittedName>
        <fullName evidence="3">Uncharacterized protein</fullName>
    </submittedName>
</protein>
<gene>
    <name evidence="3" type="ORF">L249_3970</name>
</gene>
<feature type="transmembrane region" description="Helical" evidence="2">
    <location>
        <begin position="56"/>
        <end position="77"/>
    </location>
</feature>
<dbReference type="EMBL" id="LKCN02000014">
    <property type="protein sequence ID" value="RCI09697.1"/>
    <property type="molecule type" value="Genomic_DNA"/>
</dbReference>
<evidence type="ECO:0000313" key="4">
    <source>
        <dbReference type="Proteomes" id="UP000253664"/>
    </source>
</evidence>
<evidence type="ECO:0000256" key="1">
    <source>
        <dbReference type="SAM" id="MobiDB-lite"/>
    </source>
</evidence>
<accession>A0A367L5K3</accession>
<proteinExistence type="predicted"/>
<dbReference type="AlphaFoldDB" id="A0A367L5K3"/>
<keyword evidence="4" id="KW-1185">Reference proteome</keyword>
<organism evidence="3 4">
    <name type="scientific">Ophiocordyceps polyrhachis-furcata BCC 54312</name>
    <dbReference type="NCBI Taxonomy" id="1330021"/>
    <lineage>
        <taxon>Eukaryota</taxon>
        <taxon>Fungi</taxon>
        <taxon>Dikarya</taxon>
        <taxon>Ascomycota</taxon>
        <taxon>Pezizomycotina</taxon>
        <taxon>Sordariomycetes</taxon>
        <taxon>Hypocreomycetidae</taxon>
        <taxon>Hypocreales</taxon>
        <taxon>Ophiocordycipitaceae</taxon>
        <taxon>Ophiocordyceps</taxon>
    </lineage>
</organism>
<feature type="compositionally biased region" description="Basic and acidic residues" evidence="1">
    <location>
        <begin position="110"/>
        <end position="149"/>
    </location>
</feature>
<keyword evidence="2" id="KW-1133">Transmembrane helix</keyword>
<dbReference type="Proteomes" id="UP000253664">
    <property type="component" value="Unassembled WGS sequence"/>
</dbReference>
<keyword evidence="2" id="KW-0472">Membrane</keyword>
<feature type="region of interest" description="Disordered" evidence="1">
    <location>
        <begin position="81"/>
        <end position="182"/>
    </location>
</feature>
<reference evidence="3 4" key="1">
    <citation type="journal article" date="2015" name="BMC Genomics">
        <title>Insights from the genome of Ophiocordyceps polyrhachis-furcata to pathogenicity and host specificity in insect fungi.</title>
        <authorList>
            <person name="Wichadakul D."/>
            <person name="Kobmoo N."/>
            <person name="Ingsriswang S."/>
            <person name="Tangphatsornruang S."/>
            <person name="Chantasingh D."/>
            <person name="Luangsa-ard J.J."/>
            <person name="Eurwilaichitr L."/>
        </authorList>
    </citation>
    <scope>NUCLEOTIDE SEQUENCE [LARGE SCALE GENOMIC DNA]</scope>
    <source>
        <strain evidence="3 4">BCC 54312</strain>
    </source>
</reference>
<evidence type="ECO:0000256" key="2">
    <source>
        <dbReference type="SAM" id="Phobius"/>
    </source>
</evidence>